<dbReference type="eggNOG" id="ENOG50331I3">
    <property type="taxonomic scope" value="Bacteria"/>
</dbReference>
<dbReference type="Pfam" id="PF09580">
    <property type="entry name" value="Spore_YhcN_YlaJ"/>
    <property type="match status" value="1"/>
</dbReference>
<dbReference type="Proteomes" id="UP000009315">
    <property type="component" value="Unassembled WGS sequence"/>
</dbReference>
<reference evidence="2 3" key="1">
    <citation type="journal article" date="2013" name="Genome Announc.">
        <title>Genome Sequence of the Sulfate-Reducing Bacterium Desulfotomaculum hydrothermale Lam5(T).</title>
        <authorList>
            <person name="Amin O."/>
            <person name="Fardeau M.L."/>
            <person name="Valette O."/>
            <person name="Hirschler-Rea A."/>
            <person name="Barbe V."/>
            <person name="Medigue C."/>
            <person name="Vacherie B."/>
            <person name="Ollivier B."/>
            <person name="Bertin P.N."/>
            <person name="Dolla A."/>
        </authorList>
    </citation>
    <scope>NUCLEOTIDE SEQUENCE [LARGE SCALE GENOMIC DNA]</scope>
    <source>
        <strain evidence="3">Lam5 / DSM 18033</strain>
    </source>
</reference>
<evidence type="ECO:0000313" key="3">
    <source>
        <dbReference type="Proteomes" id="UP000009315"/>
    </source>
</evidence>
<dbReference type="PROSITE" id="PS51257">
    <property type="entry name" value="PROKAR_LIPOPROTEIN"/>
    <property type="match status" value="1"/>
</dbReference>
<name>K8DXG7_9FIRM</name>
<keyword evidence="2" id="KW-0449">Lipoprotein</keyword>
<gene>
    <name evidence="2" type="ORF">DESHY_110266</name>
</gene>
<proteinExistence type="predicted"/>
<keyword evidence="1" id="KW-0732">Signal</keyword>
<dbReference type="RefSeq" id="WP_008410150.1">
    <property type="nucleotide sequence ID" value="NZ_CAOS01000003.1"/>
</dbReference>
<accession>K8DXG7</accession>
<feature type="chain" id="PRO_5038609587" evidence="1">
    <location>
        <begin position="22"/>
        <end position="146"/>
    </location>
</feature>
<keyword evidence="3" id="KW-1185">Reference proteome</keyword>
<comment type="caution">
    <text evidence="2">The sequence shown here is derived from an EMBL/GenBank/DDBJ whole genome shotgun (WGS) entry which is preliminary data.</text>
</comment>
<organism evidence="2 3">
    <name type="scientific">Desulforamulus hydrothermalis Lam5 = DSM 18033</name>
    <dbReference type="NCBI Taxonomy" id="1121428"/>
    <lineage>
        <taxon>Bacteria</taxon>
        <taxon>Bacillati</taxon>
        <taxon>Bacillota</taxon>
        <taxon>Clostridia</taxon>
        <taxon>Eubacteriales</taxon>
        <taxon>Peptococcaceae</taxon>
        <taxon>Desulforamulus</taxon>
    </lineage>
</organism>
<sequence length="146" mass="15939">MKTVLKIFLLFLLCLSLTGCQTTPGKKPEVNTGCQAAECNPELAEQAKQAALSVKGVEDAVVVAVNKNISAAIKVTGFNRLKLQSIEQEVHRKIAGLDQQYEVHVTSDKKLFSQLQAIEKQIKASPDRPAADLLPRLEKINQAMQG</sequence>
<dbReference type="EMBL" id="CAOS01000003">
    <property type="protein sequence ID" value="CCO07322.1"/>
    <property type="molecule type" value="Genomic_DNA"/>
</dbReference>
<evidence type="ECO:0000256" key="1">
    <source>
        <dbReference type="SAM" id="SignalP"/>
    </source>
</evidence>
<dbReference type="STRING" id="1121428.DESHY_110266"/>
<dbReference type="OrthoDB" id="2885813at2"/>
<evidence type="ECO:0000313" key="2">
    <source>
        <dbReference type="EMBL" id="CCO07322.1"/>
    </source>
</evidence>
<dbReference type="InterPro" id="IPR019076">
    <property type="entry name" value="Spore_lipoprot_YhcN/YlaJ-like"/>
</dbReference>
<protein>
    <submittedName>
        <fullName evidence="2">Sporulation lipoprotein YhcN/YlaJ-like protein</fullName>
    </submittedName>
</protein>
<dbReference type="AlphaFoldDB" id="K8DXG7"/>
<feature type="signal peptide" evidence="1">
    <location>
        <begin position="1"/>
        <end position="21"/>
    </location>
</feature>